<evidence type="ECO:0000256" key="1">
    <source>
        <dbReference type="ARBA" id="ARBA00022612"/>
    </source>
</evidence>
<protein>
    <submittedName>
        <fullName evidence="3">Phage terminase, small subunit</fullName>
    </submittedName>
</protein>
<evidence type="ECO:0000256" key="2">
    <source>
        <dbReference type="ARBA" id="ARBA00023219"/>
    </source>
</evidence>
<reference evidence="3 4" key="1">
    <citation type="submission" date="2012-02" db="EMBL/GenBank/DDBJ databases">
        <title>Improved High-Quality Draft sequence of Microvirga sp. WSM3557.</title>
        <authorList>
            <consortium name="US DOE Joint Genome Institute"/>
            <person name="Lucas S."/>
            <person name="Han J."/>
            <person name="Lapidus A."/>
            <person name="Cheng J.-F."/>
            <person name="Goodwin L."/>
            <person name="Pitluck S."/>
            <person name="Peters L."/>
            <person name="Zhang X."/>
            <person name="Detter J.C."/>
            <person name="Han C."/>
            <person name="Tapia R."/>
            <person name="Land M."/>
            <person name="Hauser L."/>
            <person name="Kyrpides N."/>
            <person name="Ivanova N."/>
            <person name="Pagani I."/>
            <person name="Brau L."/>
            <person name="Yates R."/>
            <person name="O'Hara G."/>
            <person name="Rui T."/>
            <person name="Howieson J."/>
            <person name="Reeve W."/>
            <person name="Woyke T."/>
        </authorList>
    </citation>
    <scope>NUCLEOTIDE SEQUENCE [LARGE SCALE GENOMIC DNA]</scope>
    <source>
        <strain evidence="3 4">WSM3557</strain>
    </source>
</reference>
<dbReference type="RefSeq" id="WP_009494221.1">
    <property type="nucleotide sequence ID" value="NZ_CP141048.1"/>
</dbReference>
<dbReference type="PANTHER" id="PTHR41328">
    <property type="entry name" value="TERMINASE SMALL SUBUNIT-RELATED"/>
    <property type="match status" value="1"/>
</dbReference>
<dbReference type="InterPro" id="IPR038713">
    <property type="entry name" value="Terminase_Gp1_N_sf"/>
</dbReference>
<proteinExistence type="predicted"/>
<dbReference type="HOGENOM" id="CLU_064914_2_1_5"/>
<sequence length="184" mass="19851">MLTDKQKRFVEEYLIDLNATQAAVRAGYSEKTARSVGSENLTKPDIMAAIEEAQKARSERTGITADRVLTELAKIGFYDIRKAVKWGANPGDKTSENADPNGLNIYPVSLVPSEKLDDDTAAAVAEVSLTQTGVKLKMHDKRAALVDIGRHLGMFKEKVEHSGPDGGAIPLTGLNVAFIKPNAS</sequence>
<dbReference type="GO" id="GO:0051276">
    <property type="term" value="P:chromosome organization"/>
    <property type="evidence" value="ECO:0007669"/>
    <property type="project" value="InterPro"/>
</dbReference>
<accession>I4YP48</accession>
<keyword evidence="1" id="KW-1188">Viral release from host cell</keyword>
<dbReference type="PATRIC" id="fig|864069.3.peg.6921"/>
<evidence type="ECO:0000313" key="4">
    <source>
        <dbReference type="Proteomes" id="UP000003947"/>
    </source>
</evidence>
<dbReference type="AlphaFoldDB" id="I4YP48"/>
<dbReference type="Gene3D" id="1.10.10.1400">
    <property type="entry name" value="Terminase, small subunit, N-terminal DNA-binding domain, HTH motif"/>
    <property type="match status" value="1"/>
</dbReference>
<keyword evidence="4" id="KW-1185">Reference proteome</keyword>
<dbReference type="STRING" id="864069.MicloDRAFT_00064670"/>
<organism evidence="3 4">
    <name type="scientific">Microvirga lotononidis</name>
    <dbReference type="NCBI Taxonomy" id="864069"/>
    <lineage>
        <taxon>Bacteria</taxon>
        <taxon>Pseudomonadati</taxon>
        <taxon>Pseudomonadota</taxon>
        <taxon>Alphaproteobacteria</taxon>
        <taxon>Hyphomicrobiales</taxon>
        <taxon>Methylobacteriaceae</taxon>
        <taxon>Microvirga</taxon>
    </lineage>
</organism>
<dbReference type="InterPro" id="IPR052404">
    <property type="entry name" value="SPP1-like_terminase"/>
</dbReference>
<gene>
    <name evidence="3" type="ORF">MicloDRAFT_00064670</name>
</gene>
<dbReference type="InterPro" id="IPR005335">
    <property type="entry name" value="Terminase_ssu"/>
</dbReference>
<dbReference type="eggNOG" id="COG3728">
    <property type="taxonomic scope" value="Bacteria"/>
</dbReference>
<dbReference type="Pfam" id="PF03592">
    <property type="entry name" value="Terminase_2"/>
    <property type="match status" value="1"/>
</dbReference>
<dbReference type="OrthoDB" id="8227562at2"/>
<dbReference type="PANTHER" id="PTHR41328:SF2">
    <property type="entry name" value="TERMINASE SMALL SUBUNIT"/>
    <property type="match status" value="1"/>
</dbReference>
<dbReference type="EMBL" id="JH660647">
    <property type="protein sequence ID" value="EIM25740.1"/>
    <property type="molecule type" value="Genomic_DNA"/>
</dbReference>
<name>I4YP48_9HYPH</name>
<evidence type="ECO:0000313" key="3">
    <source>
        <dbReference type="EMBL" id="EIM25740.1"/>
    </source>
</evidence>
<dbReference type="Proteomes" id="UP000003947">
    <property type="component" value="Unassembled WGS sequence"/>
</dbReference>
<keyword evidence="2" id="KW-0231">Viral genome packaging</keyword>